<feature type="transmembrane region" description="Helical" evidence="2">
    <location>
        <begin position="6"/>
        <end position="27"/>
    </location>
</feature>
<keyword evidence="2" id="KW-0812">Transmembrane</keyword>
<evidence type="ECO:0000313" key="4">
    <source>
        <dbReference type="Proteomes" id="UP000034492"/>
    </source>
</evidence>
<name>A0A0G0HX99_9BACT</name>
<feature type="region of interest" description="Disordered" evidence="1">
    <location>
        <begin position="35"/>
        <end position="60"/>
    </location>
</feature>
<dbReference type="CDD" id="cd12797">
    <property type="entry name" value="M23_peptidase"/>
    <property type="match status" value="1"/>
</dbReference>
<comment type="caution">
    <text evidence="3">The sequence shown here is derived from an EMBL/GenBank/DDBJ whole genome shotgun (WGS) entry which is preliminary data.</text>
</comment>
<protein>
    <submittedName>
        <fullName evidence="3">Uncharacterized protein</fullName>
    </submittedName>
</protein>
<reference evidence="3 4" key="1">
    <citation type="journal article" date="2015" name="Nature">
        <title>rRNA introns, odd ribosomes, and small enigmatic genomes across a large radiation of phyla.</title>
        <authorList>
            <person name="Brown C.T."/>
            <person name="Hug L.A."/>
            <person name="Thomas B.C."/>
            <person name="Sharon I."/>
            <person name="Castelle C.J."/>
            <person name="Singh A."/>
            <person name="Wilkins M.J."/>
            <person name="Williams K.H."/>
            <person name="Banfield J.F."/>
        </authorList>
    </citation>
    <scope>NUCLEOTIDE SEQUENCE [LARGE SCALE GENOMIC DNA]</scope>
</reference>
<evidence type="ECO:0000313" key="3">
    <source>
        <dbReference type="EMBL" id="KKQ08541.1"/>
    </source>
</evidence>
<gene>
    <name evidence="3" type="ORF">US19_C0022G0002</name>
</gene>
<proteinExistence type="predicted"/>
<accession>A0A0G0HX99</accession>
<keyword evidence="2" id="KW-0472">Membrane</keyword>
<dbReference type="AlphaFoldDB" id="A0A0G0HX99"/>
<dbReference type="Gene3D" id="2.70.70.10">
    <property type="entry name" value="Glucose Permease (Domain IIA)"/>
    <property type="match status" value="1"/>
</dbReference>
<dbReference type="InterPro" id="IPR011055">
    <property type="entry name" value="Dup_hybrid_motif"/>
</dbReference>
<dbReference type="Proteomes" id="UP000034492">
    <property type="component" value="Unassembled WGS sequence"/>
</dbReference>
<dbReference type="EMBL" id="LBSA01000022">
    <property type="protein sequence ID" value="KKQ08541.1"/>
    <property type="molecule type" value="Genomic_DNA"/>
</dbReference>
<sequence length="271" mass="29675">MPEKGFINLAVILIFLVFLSASAFLLLRVPSKNKESIQSSPTQSETRKAENPQIVQNSGEPPLKLKSIGINLDYYDPKTGKAGDFEFTKQKLEFNRLFMGYGFVIPGNMSSTNQDKSNPQPTFILPLGTPVRSLVDGVVANIPAIWSGDVSIQITTDGKLQKWVYETEHVINPKVKVGDKVKAGDIIAEVSNFDKGAPKGYGAVEIGILHGGGEGPPEHVCPFLYLDPSIKEETLKKITALFKSWEDYTGDQTLYNETITPGCLTQDPIDG</sequence>
<evidence type="ECO:0000256" key="2">
    <source>
        <dbReference type="SAM" id="Phobius"/>
    </source>
</evidence>
<keyword evidence="2" id="KW-1133">Transmembrane helix</keyword>
<evidence type="ECO:0000256" key="1">
    <source>
        <dbReference type="SAM" id="MobiDB-lite"/>
    </source>
</evidence>
<organism evidence="3 4">
    <name type="scientific">Candidatus Daviesbacteria bacterium GW2011_GWB1_36_5</name>
    <dbReference type="NCBI Taxonomy" id="1618426"/>
    <lineage>
        <taxon>Bacteria</taxon>
        <taxon>Candidatus Daviesiibacteriota</taxon>
    </lineage>
</organism>
<dbReference type="SUPFAM" id="SSF51261">
    <property type="entry name" value="Duplicated hybrid motif"/>
    <property type="match status" value="1"/>
</dbReference>